<dbReference type="SUPFAM" id="SSF51735">
    <property type="entry name" value="NAD(P)-binding Rossmann-fold domains"/>
    <property type="match status" value="1"/>
</dbReference>
<evidence type="ECO:0000313" key="2">
    <source>
        <dbReference type="EMBL" id="TCZ80045.1"/>
    </source>
</evidence>
<dbReference type="OrthoDB" id="9809586at2"/>
<dbReference type="EMBL" id="SKFG01000002">
    <property type="protein sequence ID" value="TCZ80045.1"/>
    <property type="molecule type" value="Genomic_DNA"/>
</dbReference>
<accession>A0A4R4ENN6</accession>
<name>A0A4R4ENN6_9BACL</name>
<dbReference type="PANTHER" id="PTHR12126">
    <property type="entry name" value="NADH-UBIQUINONE OXIDOREDUCTASE 39 KDA SUBUNIT-RELATED"/>
    <property type="match status" value="1"/>
</dbReference>
<dbReference type="GO" id="GO:0044877">
    <property type="term" value="F:protein-containing complex binding"/>
    <property type="evidence" value="ECO:0007669"/>
    <property type="project" value="TreeGrafter"/>
</dbReference>
<dbReference type="AlphaFoldDB" id="A0A4R4ENN6"/>
<dbReference type="RefSeq" id="WP_132416692.1">
    <property type="nucleotide sequence ID" value="NZ_SKFG01000002.1"/>
</dbReference>
<reference evidence="2 3" key="1">
    <citation type="submission" date="2019-03" db="EMBL/GenBank/DDBJ databases">
        <authorList>
            <person name="Kim M.K.M."/>
        </authorList>
    </citation>
    <scope>NUCLEOTIDE SEQUENCE [LARGE SCALE GENOMIC DNA]</scope>
    <source>
        <strain evidence="2 3">18JY21-1</strain>
    </source>
</reference>
<dbReference type="Pfam" id="PF01370">
    <property type="entry name" value="Epimerase"/>
    <property type="match status" value="1"/>
</dbReference>
<dbReference type="Proteomes" id="UP000295418">
    <property type="component" value="Unassembled WGS sequence"/>
</dbReference>
<dbReference type="PANTHER" id="PTHR12126:SF16">
    <property type="entry name" value="MIOREX COMPLEX COMPONENT 2"/>
    <property type="match status" value="1"/>
</dbReference>
<dbReference type="InterPro" id="IPR036291">
    <property type="entry name" value="NAD(P)-bd_dom_sf"/>
</dbReference>
<dbReference type="Gene3D" id="3.40.50.720">
    <property type="entry name" value="NAD(P)-binding Rossmann-like Domain"/>
    <property type="match status" value="1"/>
</dbReference>
<proteinExistence type="predicted"/>
<gene>
    <name evidence="2" type="ORF">E0485_04090</name>
</gene>
<protein>
    <submittedName>
        <fullName evidence="2">NAD-dependent epimerase/dehydratase family protein</fullName>
    </submittedName>
</protein>
<evidence type="ECO:0000259" key="1">
    <source>
        <dbReference type="Pfam" id="PF01370"/>
    </source>
</evidence>
<comment type="caution">
    <text evidence="2">The sequence shown here is derived from an EMBL/GenBank/DDBJ whole genome shotgun (WGS) entry which is preliminary data.</text>
</comment>
<sequence>MRILILGGTVFLGYHLVAAALAKGHEVSIFTRGVSHSTVHPEAEHLIGNRDGDLGALRGKKWDAVIDTSGYIPRIVRDSVTLLRDAVDHYTFVSSISVYDHFLDPGKDETASLAQLSDPLTENIAESYGALKAACEQVVIEGMPEQSLIIRPGLIVGPRDTSDRFTYWPVRVKEGGQVLAPGKPSKPIQIIDVRDLAEWIVQLVEIKQTGTYHATGPDYTLTMEQLLTSCKQVSESNAEFIWVDDAYLVENEVGAWIELPLWIPATQENAGMAYFQQVNVSKAIAAGLKFRPLDETIQATIDWHLTRDPSIEPRAGLNREKERKLLEQLRR</sequence>
<keyword evidence="3" id="KW-1185">Reference proteome</keyword>
<dbReference type="InterPro" id="IPR001509">
    <property type="entry name" value="Epimerase_deHydtase"/>
</dbReference>
<feature type="domain" description="NAD-dependent epimerase/dehydratase" evidence="1">
    <location>
        <begin position="3"/>
        <end position="206"/>
    </location>
</feature>
<evidence type="ECO:0000313" key="3">
    <source>
        <dbReference type="Proteomes" id="UP000295418"/>
    </source>
</evidence>
<dbReference type="InterPro" id="IPR051207">
    <property type="entry name" value="ComplexI_NDUFA9_subunit"/>
</dbReference>
<organism evidence="2 3">
    <name type="scientific">Paenibacillus albiflavus</name>
    <dbReference type="NCBI Taxonomy" id="2545760"/>
    <lineage>
        <taxon>Bacteria</taxon>
        <taxon>Bacillati</taxon>
        <taxon>Bacillota</taxon>
        <taxon>Bacilli</taxon>
        <taxon>Bacillales</taxon>
        <taxon>Paenibacillaceae</taxon>
        <taxon>Paenibacillus</taxon>
    </lineage>
</organism>